<proteinExistence type="predicted"/>
<reference evidence="2" key="4">
    <citation type="submission" date="2019-03" db="UniProtKB">
        <authorList>
            <consortium name="EnsemblPlants"/>
        </authorList>
    </citation>
    <scope>IDENTIFICATION</scope>
</reference>
<dbReference type="GO" id="GO:0016020">
    <property type="term" value="C:membrane"/>
    <property type="evidence" value="ECO:0007669"/>
    <property type="project" value="TreeGrafter"/>
</dbReference>
<sequence length="92" mass="10270">PITRDPRMFDVWCLHIPVQDRTTFQGLVEYVERTVKSERSRAPDRPVYLVGESIGACIALAVAARNRDVDLVLVLVNPGLASIIHGTSFHRS</sequence>
<evidence type="ECO:0000313" key="3">
    <source>
        <dbReference type="Proteomes" id="UP000015105"/>
    </source>
</evidence>
<dbReference type="Proteomes" id="UP000015105">
    <property type="component" value="Chromosome 5D"/>
</dbReference>
<dbReference type="PANTHER" id="PTHR22753">
    <property type="entry name" value="TRANSMEMBRANE PROTEIN 68"/>
    <property type="match status" value="1"/>
</dbReference>
<dbReference type="Gramene" id="AET5Gv20679700.25">
    <property type="protein sequence ID" value="AET5Gv20679700.25"/>
    <property type="gene ID" value="AET5Gv20679700"/>
</dbReference>
<reference evidence="3" key="1">
    <citation type="journal article" date="2014" name="Science">
        <title>Ancient hybridizations among the ancestral genomes of bread wheat.</title>
        <authorList>
            <consortium name="International Wheat Genome Sequencing Consortium,"/>
            <person name="Marcussen T."/>
            <person name="Sandve S.R."/>
            <person name="Heier L."/>
            <person name="Spannagl M."/>
            <person name="Pfeifer M."/>
            <person name="Jakobsen K.S."/>
            <person name="Wulff B.B."/>
            <person name="Steuernagel B."/>
            <person name="Mayer K.F."/>
            <person name="Olsen O.A."/>
        </authorList>
    </citation>
    <scope>NUCLEOTIDE SEQUENCE [LARGE SCALE GENOMIC DNA]</scope>
    <source>
        <strain evidence="3">cv. AL8/78</strain>
    </source>
</reference>
<accession>A0A453L9B8</accession>
<name>A0A453L9B8_AEGTS</name>
<protein>
    <recommendedName>
        <fullName evidence="1">Serine aminopeptidase S33 domain-containing protein</fullName>
    </recommendedName>
</protein>
<reference evidence="3" key="2">
    <citation type="journal article" date="2017" name="Nat. Plants">
        <title>The Aegilops tauschii genome reveals multiple impacts of transposons.</title>
        <authorList>
            <person name="Zhao G."/>
            <person name="Zou C."/>
            <person name="Li K."/>
            <person name="Wang K."/>
            <person name="Li T."/>
            <person name="Gao L."/>
            <person name="Zhang X."/>
            <person name="Wang H."/>
            <person name="Yang Z."/>
            <person name="Liu X."/>
            <person name="Jiang W."/>
            <person name="Mao L."/>
            <person name="Kong X."/>
            <person name="Jiao Y."/>
            <person name="Jia J."/>
        </authorList>
    </citation>
    <scope>NUCLEOTIDE SEQUENCE [LARGE SCALE GENOMIC DNA]</scope>
    <source>
        <strain evidence="3">cv. AL8/78</strain>
    </source>
</reference>
<dbReference type="AlphaFoldDB" id="A0A453L9B8"/>
<reference evidence="2" key="5">
    <citation type="journal article" date="2021" name="G3 (Bethesda)">
        <title>Aegilops tauschii genome assembly Aet v5.0 features greater sequence contiguity and improved annotation.</title>
        <authorList>
            <person name="Wang L."/>
            <person name="Zhu T."/>
            <person name="Rodriguez J.C."/>
            <person name="Deal K.R."/>
            <person name="Dubcovsky J."/>
            <person name="McGuire P.E."/>
            <person name="Lux T."/>
            <person name="Spannagl M."/>
            <person name="Mayer K.F.X."/>
            <person name="Baldrich P."/>
            <person name="Meyers B.C."/>
            <person name="Huo N."/>
            <person name="Gu Y.Q."/>
            <person name="Zhou H."/>
            <person name="Devos K.M."/>
            <person name="Bennetzen J.L."/>
            <person name="Unver T."/>
            <person name="Budak H."/>
            <person name="Gulick P.J."/>
            <person name="Galiba G."/>
            <person name="Kalapos B."/>
            <person name="Nelson D.R."/>
            <person name="Li P."/>
            <person name="You F.M."/>
            <person name="Luo M.C."/>
            <person name="Dvorak J."/>
        </authorList>
    </citation>
    <scope>NUCLEOTIDE SEQUENCE [LARGE SCALE GENOMIC DNA]</scope>
    <source>
        <strain evidence="2">cv. AL8/78</strain>
    </source>
</reference>
<keyword evidence="3" id="KW-1185">Reference proteome</keyword>
<dbReference type="InterPro" id="IPR029058">
    <property type="entry name" value="AB_hydrolase_fold"/>
</dbReference>
<dbReference type="EnsemblPlants" id="AET5Gv20679700.25">
    <property type="protein sequence ID" value="AET5Gv20679700.25"/>
    <property type="gene ID" value="AET5Gv20679700"/>
</dbReference>
<dbReference type="Pfam" id="PF12146">
    <property type="entry name" value="Hydrolase_4"/>
    <property type="match status" value="1"/>
</dbReference>
<dbReference type="InterPro" id="IPR022742">
    <property type="entry name" value="Hydrolase_4"/>
</dbReference>
<dbReference type="Gene3D" id="3.40.50.1820">
    <property type="entry name" value="alpha/beta hydrolase"/>
    <property type="match status" value="1"/>
</dbReference>
<evidence type="ECO:0000313" key="2">
    <source>
        <dbReference type="EnsemblPlants" id="AET5Gv20679700.25"/>
    </source>
</evidence>
<dbReference type="SUPFAM" id="SSF53474">
    <property type="entry name" value="alpha/beta-Hydrolases"/>
    <property type="match status" value="1"/>
</dbReference>
<evidence type="ECO:0000259" key="1">
    <source>
        <dbReference type="Pfam" id="PF12146"/>
    </source>
</evidence>
<reference evidence="2" key="3">
    <citation type="journal article" date="2017" name="Nature">
        <title>Genome sequence of the progenitor of the wheat D genome Aegilops tauschii.</title>
        <authorList>
            <person name="Luo M.C."/>
            <person name="Gu Y.Q."/>
            <person name="Puiu D."/>
            <person name="Wang H."/>
            <person name="Twardziok S.O."/>
            <person name="Deal K.R."/>
            <person name="Huo N."/>
            <person name="Zhu T."/>
            <person name="Wang L."/>
            <person name="Wang Y."/>
            <person name="McGuire P.E."/>
            <person name="Liu S."/>
            <person name="Long H."/>
            <person name="Ramasamy R.K."/>
            <person name="Rodriguez J.C."/>
            <person name="Van S.L."/>
            <person name="Yuan L."/>
            <person name="Wang Z."/>
            <person name="Xia Z."/>
            <person name="Xiao L."/>
            <person name="Anderson O.D."/>
            <person name="Ouyang S."/>
            <person name="Liang Y."/>
            <person name="Zimin A.V."/>
            <person name="Pertea G."/>
            <person name="Qi P."/>
            <person name="Bennetzen J.L."/>
            <person name="Dai X."/>
            <person name="Dawson M.W."/>
            <person name="Muller H.G."/>
            <person name="Kugler K."/>
            <person name="Rivarola-Duarte L."/>
            <person name="Spannagl M."/>
            <person name="Mayer K.F.X."/>
            <person name="Lu F.H."/>
            <person name="Bevan M.W."/>
            <person name="Leroy P."/>
            <person name="Li P."/>
            <person name="You F.M."/>
            <person name="Sun Q."/>
            <person name="Liu Z."/>
            <person name="Lyons E."/>
            <person name="Wicker T."/>
            <person name="Salzberg S.L."/>
            <person name="Devos K.M."/>
            <person name="Dvorak J."/>
        </authorList>
    </citation>
    <scope>NUCLEOTIDE SEQUENCE [LARGE SCALE GENOMIC DNA]</scope>
    <source>
        <strain evidence="2">cv. AL8/78</strain>
    </source>
</reference>
<feature type="domain" description="Serine aminopeptidase S33" evidence="1">
    <location>
        <begin position="23"/>
        <end position="81"/>
    </location>
</feature>
<dbReference type="PANTHER" id="PTHR22753:SF24">
    <property type="entry name" value="ESTERASE_LIPASE_THIOESTERASE FAMILY PROTEIN"/>
    <property type="match status" value="1"/>
</dbReference>
<organism evidence="2 3">
    <name type="scientific">Aegilops tauschii subsp. strangulata</name>
    <name type="common">Goatgrass</name>
    <dbReference type="NCBI Taxonomy" id="200361"/>
    <lineage>
        <taxon>Eukaryota</taxon>
        <taxon>Viridiplantae</taxon>
        <taxon>Streptophyta</taxon>
        <taxon>Embryophyta</taxon>
        <taxon>Tracheophyta</taxon>
        <taxon>Spermatophyta</taxon>
        <taxon>Magnoliopsida</taxon>
        <taxon>Liliopsida</taxon>
        <taxon>Poales</taxon>
        <taxon>Poaceae</taxon>
        <taxon>BOP clade</taxon>
        <taxon>Pooideae</taxon>
        <taxon>Triticodae</taxon>
        <taxon>Triticeae</taxon>
        <taxon>Triticinae</taxon>
        <taxon>Aegilops</taxon>
    </lineage>
</organism>